<protein>
    <recommendedName>
        <fullName evidence="5">Protein kinase domain-containing protein</fullName>
    </recommendedName>
</protein>
<proteinExistence type="predicted"/>
<feature type="transmembrane region" description="Helical" evidence="2">
    <location>
        <begin position="520"/>
        <end position="546"/>
    </location>
</feature>
<evidence type="ECO:0000256" key="2">
    <source>
        <dbReference type="SAM" id="Phobius"/>
    </source>
</evidence>
<dbReference type="PANTHER" id="PTHR37542:SF3">
    <property type="entry name" value="PRION-INHIBITION AND PROPAGATION HELO DOMAIN-CONTAINING PROTEIN"/>
    <property type="match status" value="1"/>
</dbReference>
<keyword evidence="2" id="KW-1133">Transmembrane helix</keyword>
<sequence>MDVFQVIVGVPQSIEVIVKCIRVLESYRNIDKHYFDDLTNVLEVANHLNDLESVPGNVSLRDQAEMTRSYNAAVIAIGVELDVESETGDITRIKSELEEKTVVAEESSEKEGFDTTSLQVEKRTVLHERRMDSSEKARIRDSPQSLFVPTAIPSFSNDILKPIDADLATSLFVVTEGDYKGYIVDRRVDTKRIARLLVVEPRENDGASNMTMGILRCCGYVSSSRDTNDLVLAPPLKAFHSRPRTLRRLLVTPGTGQHDLDARLTFAVTLATSVFILHSLAIVHKCIRPETILILDPEHCTDISITRSSSSMLGTPFLAGFINARSNYSPTDRNTFDDQGITQKLYHHPRQPIRSPGGGRLIAYQMEDDIYSLGICLLEIGLWKSLFSWNENRKLFVQDPQVCNLHDDLYKNGNGGIRDDVWEQRRKTLISTSQKRSERQDIERAKCGENNDSNYVNDRASATLLLKTSSVSTSQASRGRAMATTTKSTESMAKTRQQAFFDWLKPRRGVAIARLKNNGFAMIVALLVTQLFPLVPSPLTSLWMAITGGRDMDSWTRWLCWIELALFSVMSANILQAYIGIRYPPPPCKPIESPSKRTQLRSPPPPRPLKTFTPTSSQRRTHFSSTYLPSPLSTPSRIINYKSPFTTSSPSPSPFFGSLNSSTLSSSSPLMSSPLAYRGRQSYSQSVRSLDGSLLNQLDADDDDDY</sequence>
<evidence type="ECO:0000313" key="3">
    <source>
        <dbReference type="EMBL" id="THH05061.1"/>
    </source>
</evidence>
<accession>A0A4S4L2P5</accession>
<dbReference type="PANTHER" id="PTHR37542">
    <property type="entry name" value="HELO DOMAIN-CONTAINING PROTEIN-RELATED"/>
    <property type="match status" value="1"/>
</dbReference>
<dbReference type="OrthoDB" id="3248709at2759"/>
<evidence type="ECO:0008006" key="5">
    <source>
        <dbReference type="Google" id="ProtNLM"/>
    </source>
</evidence>
<organism evidence="3 4">
    <name type="scientific">Phellinidium pouzarii</name>
    <dbReference type="NCBI Taxonomy" id="167371"/>
    <lineage>
        <taxon>Eukaryota</taxon>
        <taxon>Fungi</taxon>
        <taxon>Dikarya</taxon>
        <taxon>Basidiomycota</taxon>
        <taxon>Agaricomycotina</taxon>
        <taxon>Agaricomycetes</taxon>
        <taxon>Hymenochaetales</taxon>
        <taxon>Hymenochaetaceae</taxon>
        <taxon>Phellinidium</taxon>
    </lineage>
</organism>
<evidence type="ECO:0000256" key="1">
    <source>
        <dbReference type="SAM" id="MobiDB-lite"/>
    </source>
</evidence>
<name>A0A4S4L2P5_9AGAM</name>
<dbReference type="Gene3D" id="1.10.510.10">
    <property type="entry name" value="Transferase(Phosphotransferase) domain 1"/>
    <property type="match status" value="1"/>
</dbReference>
<feature type="region of interest" description="Disordered" evidence="1">
    <location>
        <begin position="660"/>
        <end position="706"/>
    </location>
</feature>
<keyword evidence="2" id="KW-0812">Transmembrane</keyword>
<dbReference type="SUPFAM" id="SSF56112">
    <property type="entry name" value="Protein kinase-like (PK-like)"/>
    <property type="match status" value="1"/>
</dbReference>
<reference evidence="3 4" key="1">
    <citation type="submission" date="2019-02" db="EMBL/GenBank/DDBJ databases">
        <title>Genome sequencing of the rare red list fungi Phellinidium pouzarii.</title>
        <authorList>
            <person name="Buettner E."/>
            <person name="Kellner H."/>
        </authorList>
    </citation>
    <scope>NUCLEOTIDE SEQUENCE [LARGE SCALE GENOMIC DNA]</scope>
    <source>
        <strain evidence="3 4">DSM 108285</strain>
    </source>
</reference>
<comment type="caution">
    <text evidence="3">The sequence shown here is derived from an EMBL/GenBank/DDBJ whole genome shotgun (WGS) entry which is preliminary data.</text>
</comment>
<gene>
    <name evidence="3" type="ORF">EW145_g5071</name>
</gene>
<feature type="compositionally biased region" description="Low complexity" evidence="1">
    <location>
        <begin position="660"/>
        <end position="675"/>
    </location>
</feature>
<dbReference type="InterPro" id="IPR011009">
    <property type="entry name" value="Kinase-like_dom_sf"/>
</dbReference>
<evidence type="ECO:0000313" key="4">
    <source>
        <dbReference type="Proteomes" id="UP000308199"/>
    </source>
</evidence>
<feature type="transmembrane region" description="Helical" evidence="2">
    <location>
        <begin position="558"/>
        <end position="579"/>
    </location>
</feature>
<dbReference type="Proteomes" id="UP000308199">
    <property type="component" value="Unassembled WGS sequence"/>
</dbReference>
<feature type="region of interest" description="Disordered" evidence="1">
    <location>
        <begin position="590"/>
        <end position="630"/>
    </location>
</feature>
<keyword evidence="2" id="KW-0472">Membrane</keyword>
<dbReference type="AlphaFoldDB" id="A0A4S4L2P5"/>
<keyword evidence="4" id="KW-1185">Reference proteome</keyword>
<dbReference type="EMBL" id="SGPK01000289">
    <property type="protein sequence ID" value="THH05061.1"/>
    <property type="molecule type" value="Genomic_DNA"/>
</dbReference>